<keyword evidence="5" id="KW-1185">Reference proteome</keyword>
<comment type="similarity">
    <text evidence="1 3">Belongs to the bacterial histone-like protein family.</text>
</comment>
<dbReference type="EMBL" id="FMAH01000054">
    <property type="protein sequence ID" value="SCB46634.1"/>
    <property type="molecule type" value="Genomic_DNA"/>
</dbReference>
<dbReference type="CDD" id="cd13836">
    <property type="entry name" value="IHF_B"/>
    <property type="match status" value="1"/>
</dbReference>
<evidence type="ECO:0000256" key="2">
    <source>
        <dbReference type="ARBA" id="ARBA00023125"/>
    </source>
</evidence>
<dbReference type="Proteomes" id="UP000199435">
    <property type="component" value="Unassembled WGS sequence"/>
</dbReference>
<dbReference type="PANTHER" id="PTHR33175:SF5">
    <property type="entry name" value="INTEGRATION HOST FACTOR SUBUNIT BETA"/>
    <property type="match status" value="1"/>
</dbReference>
<organism evidence="4 5">
    <name type="scientific">Rhizobium miluonense</name>
    <dbReference type="NCBI Taxonomy" id="411945"/>
    <lineage>
        <taxon>Bacteria</taxon>
        <taxon>Pseudomonadati</taxon>
        <taxon>Pseudomonadota</taxon>
        <taxon>Alphaproteobacteria</taxon>
        <taxon>Hyphomicrobiales</taxon>
        <taxon>Rhizobiaceae</taxon>
        <taxon>Rhizobium/Agrobacterium group</taxon>
        <taxon>Rhizobium</taxon>
    </lineage>
</organism>
<dbReference type="InterPro" id="IPR020816">
    <property type="entry name" value="Histone-like_DNA-bd_CS"/>
</dbReference>
<sequence>MIKSELVHIIASRNPRLYPSDVMRIVETIIDEIVGTLAEGGRVELRGFGIFSVRHRPPRSGRNPSTGKAVFVEEKWVPFFRASKEMQDRLNPKIDVRHARVRRPPEEG</sequence>
<evidence type="ECO:0000256" key="1">
    <source>
        <dbReference type="ARBA" id="ARBA00010529"/>
    </source>
</evidence>
<dbReference type="AlphaFoldDB" id="A0A1C3X3Q6"/>
<dbReference type="GO" id="GO:0030527">
    <property type="term" value="F:structural constituent of chromatin"/>
    <property type="evidence" value="ECO:0007669"/>
    <property type="project" value="InterPro"/>
</dbReference>
<keyword evidence="2" id="KW-0238">DNA-binding</keyword>
<dbReference type="PRINTS" id="PR01727">
    <property type="entry name" value="DNABINDINGHU"/>
</dbReference>
<dbReference type="OrthoDB" id="9804203at2"/>
<gene>
    <name evidence="4" type="ORF">GA0061102_105410</name>
</gene>
<dbReference type="InterPro" id="IPR010992">
    <property type="entry name" value="IHF-like_DNA-bd_dom_sf"/>
</dbReference>
<accession>A0A1C3X3Q6</accession>
<dbReference type="Gene3D" id="4.10.520.10">
    <property type="entry name" value="IHF-like DNA-binding proteins"/>
    <property type="match status" value="1"/>
</dbReference>
<reference evidence="5" key="1">
    <citation type="submission" date="2016-08" db="EMBL/GenBank/DDBJ databases">
        <authorList>
            <person name="Varghese N."/>
            <person name="Submissions Spin"/>
        </authorList>
    </citation>
    <scope>NUCLEOTIDE SEQUENCE [LARGE SCALE GENOMIC DNA]</scope>
    <source>
        <strain evidence="5">HAMBI 2971</strain>
    </source>
</reference>
<dbReference type="STRING" id="411945.GA0061102_105410"/>
<dbReference type="InterPro" id="IPR000119">
    <property type="entry name" value="Hist_DNA-bd"/>
</dbReference>
<dbReference type="PANTHER" id="PTHR33175">
    <property type="entry name" value="DNA-BINDING PROTEIN HU"/>
    <property type="match status" value="1"/>
</dbReference>
<name>A0A1C3X3Q6_9HYPH</name>
<dbReference type="GO" id="GO:0003677">
    <property type="term" value="F:DNA binding"/>
    <property type="evidence" value="ECO:0007669"/>
    <property type="project" value="UniProtKB-KW"/>
</dbReference>
<proteinExistence type="inferred from homology"/>
<dbReference type="GO" id="GO:0005829">
    <property type="term" value="C:cytosol"/>
    <property type="evidence" value="ECO:0007669"/>
    <property type="project" value="TreeGrafter"/>
</dbReference>
<dbReference type="Pfam" id="PF00216">
    <property type="entry name" value="Bac_DNA_binding"/>
    <property type="match status" value="1"/>
</dbReference>
<dbReference type="SMART" id="SM00411">
    <property type="entry name" value="BHL"/>
    <property type="match status" value="1"/>
</dbReference>
<dbReference type="NCBIfam" id="NF001222">
    <property type="entry name" value="PRK00199.1"/>
    <property type="match status" value="1"/>
</dbReference>
<evidence type="ECO:0000256" key="3">
    <source>
        <dbReference type="RuleBase" id="RU003939"/>
    </source>
</evidence>
<evidence type="ECO:0000313" key="5">
    <source>
        <dbReference type="Proteomes" id="UP000199435"/>
    </source>
</evidence>
<dbReference type="SUPFAM" id="SSF47729">
    <property type="entry name" value="IHF-like DNA-binding proteins"/>
    <property type="match status" value="1"/>
</dbReference>
<evidence type="ECO:0000313" key="4">
    <source>
        <dbReference type="EMBL" id="SCB46634.1"/>
    </source>
</evidence>
<protein>
    <submittedName>
        <fullName evidence="4">Integration host factor subunit beta</fullName>
    </submittedName>
</protein>
<dbReference type="PROSITE" id="PS00045">
    <property type="entry name" value="HISTONE_LIKE"/>
    <property type="match status" value="1"/>
</dbReference>
<dbReference type="RefSeq" id="WP_092855553.1">
    <property type="nucleotide sequence ID" value="NZ_FMAH01000054.1"/>
</dbReference>